<evidence type="ECO:0000256" key="3">
    <source>
        <dbReference type="ARBA" id="ARBA00022448"/>
    </source>
</evidence>
<feature type="transmembrane region" description="Helical" evidence="8">
    <location>
        <begin position="161"/>
        <end position="182"/>
    </location>
</feature>
<evidence type="ECO:0000256" key="5">
    <source>
        <dbReference type="ARBA" id="ARBA00022692"/>
    </source>
</evidence>
<accession>A0ABX2W7E4</accession>
<keyword evidence="5 8" id="KW-0812">Transmembrane</keyword>
<sequence length="238" mass="25404">MITIICVFLLAGIVKGVIGLGLPTIAMGLLTVVMTPASAAGLLILPSLVTNIWQLFTGPTFIDLIKRLWGFIAGIFIGTLFSLLPGLTSASSWTETALGIVLIMYGLWGLIAKRLPSSVQSEKWLSPVAGYITGTITAATGVFVIPAVPYLQSLQLNKNDLIQALGLAFTASTIALAIHLSLDSKLAHVDYYLSAVALIPAIAGMYVGQYLRKVISELAFRRCFFIGLIALGIYMTIK</sequence>
<evidence type="ECO:0000256" key="7">
    <source>
        <dbReference type="ARBA" id="ARBA00023136"/>
    </source>
</evidence>
<organism evidence="9 10">
    <name type="scientific">Buttiauxella ferragutiae ATCC 51602</name>
    <dbReference type="NCBI Taxonomy" id="1354252"/>
    <lineage>
        <taxon>Bacteria</taxon>
        <taxon>Pseudomonadati</taxon>
        <taxon>Pseudomonadota</taxon>
        <taxon>Gammaproteobacteria</taxon>
        <taxon>Enterobacterales</taxon>
        <taxon>Enterobacteriaceae</taxon>
        <taxon>Buttiauxella</taxon>
    </lineage>
</organism>
<feature type="transmembrane region" description="Helical" evidence="8">
    <location>
        <begin position="68"/>
        <end position="87"/>
    </location>
</feature>
<comment type="subcellular location">
    <subcellularLocation>
        <location evidence="8">Cell inner membrane</location>
        <topology evidence="8">Multi-pass membrane protein</topology>
    </subcellularLocation>
    <subcellularLocation>
        <location evidence="1">Cell membrane</location>
        <topology evidence="1">Multi-pass membrane protein</topology>
    </subcellularLocation>
</comment>
<dbReference type="Pfam" id="PF01925">
    <property type="entry name" value="TauE"/>
    <property type="match status" value="1"/>
</dbReference>
<keyword evidence="4 8" id="KW-1003">Cell membrane</keyword>
<comment type="caution">
    <text evidence="9">The sequence shown here is derived from an EMBL/GenBank/DDBJ whole genome shotgun (WGS) entry which is preliminary data.</text>
</comment>
<protein>
    <recommendedName>
        <fullName evidence="8">Probable membrane transporter protein</fullName>
    </recommendedName>
</protein>
<dbReference type="RefSeq" id="WP_208856723.1">
    <property type="nucleotide sequence ID" value="NZ_LXEQ01000044.1"/>
</dbReference>
<dbReference type="Proteomes" id="UP000078407">
    <property type="component" value="Unassembled WGS sequence"/>
</dbReference>
<keyword evidence="10" id="KW-1185">Reference proteome</keyword>
<reference evidence="9 10" key="1">
    <citation type="submission" date="2016-04" db="EMBL/GenBank/DDBJ databases">
        <title>ATOL: Assembling a taxonomically balanced genome-scale reconstruction of the evolutionary history of the Enterobacteriaceae.</title>
        <authorList>
            <person name="Plunkett G.III."/>
            <person name="Neeno-Eckwall E.C."/>
            <person name="Glasner J.D."/>
            <person name="Perna N.T."/>
        </authorList>
    </citation>
    <scope>NUCLEOTIDE SEQUENCE [LARGE SCALE GENOMIC DNA]</scope>
    <source>
        <strain evidence="9 10">ATCC 51602</strain>
    </source>
</reference>
<dbReference type="EMBL" id="LXEQ01000044">
    <property type="protein sequence ID" value="OAT26884.1"/>
    <property type="molecule type" value="Genomic_DNA"/>
</dbReference>
<evidence type="ECO:0000256" key="8">
    <source>
        <dbReference type="RuleBase" id="RU363041"/>
    </source>
</evidence>
<keyword evidence="7 8" id="KW-0472">Membrane</keyword>
<evidence type="ECO:0000256" key="6">
    <source>
        <dbReference type="ARBA" id="ARBA00022989"/>
    </source>
</evidence>
<dbReference type="InterPro" id="IPR052017">
    <property type="entry name" value="TSUP"/>
</dbReference>
<keyword evidence="8" id="KW-0997">Cell inner membrane</keyword>
<evidence type="ECO:0000256" key="2">
    <source>
        <dbReference type="ARBA" id="ARBA00009142"/>
    </source>
</evidence>
<feature type="transmembrane region" description="Helical" evidence="8">
    <location>
        <begin position="189"/>
        <end position="207"/>
    </location>
</feature>
<feature type="transmembrane region" description="Helical" evidence="8">
    <location>
        <begin position="124"/>
        <end position="149"/>
    </location>
</feature>
<feature type="transmembrane region" description="Helical" evidence="8">
    <location>
        <begin position="219"/>
        <end position="237"/>
    </location>
</feature>
<feature type="transmembrane region" description="Helical" evidence="8">
    <location>
        <begin position="93"/>
        <end position="112"/>
    </location>
</feature>
<name>A0ABX2W7E4_9ENTR</name>
<gene>
    <name evidence="9" type="ORF">M976_02659</name>
</gene>
<dbReference type="PANTHER" id="PTHR30269:SF32">
    <property type="entry name" value="MEMBRANE TRANSPORTER PROTEIN-RELATED"/>
    <property type="match status" value="1"/>
</dbReference>
<dbReference type="PANTHER" id="PTHR30269">
    <property type="entry name" value="TRANSMEMBRANE PROTEIN YFCA"/>
    <property type="match status" value="1"/>
</dbReference>
<evidence type="ECO:0000313" key="10">
    <source>
        <dbReference type="Proteomes" id="UP000078407"/>
    </source>
</evidence>
<evidence type="ECO:0000313" key="9">
    <source>
        <dbReference type="EMBL" id="OAT26884.1"/>
    </source>
</evidence>
<dbReference type="InterPro" id="IPR002781">
    <property type="entry name" value="TM_pro_TauE-like"/>
</dbReference>
<keyword evidence="6 8" id="KW-1133">Transmembrane helix</keyword>
<comment type="similarity">
    <text evidence="2 8">Belongs to the 4-toluene sulfonate uptake permease (TSUP) (TC 2.A.102) family.</text>
</comment>
<evidence type="ECO:0000256" key="4">
    <source>
        <dbReference type="ARBA" id="ARBA00022475"/>
    </source>
</evidence>
<proteinExistence type="inferred from homology"/>
<evidence type="ECO:0000256" key="1">
    <source>
        <dbReference type="ARBA" id="ARBA00004651"/>
    </source>
</evidence>
<feature type="transmembrane region" description="Helical" evidence="8">
    <location>
        <begin position="29"/>
        <end position="56"/>
    </location>
</feature>
<keyword evidence="3" id="KW-0813">Transport</keyword>